<dbReference type="EMBL" id="KV875886">
    <property type="protein sequence ID" value="RZR73341.1"/>
    <property type="molecule type" value="Genomic_DNA"/>
</dbReference>
<name>A0A445MGL8_ENSVE</name>
<evidence type="ECO:0000313" key="1">
    <source>
        <dbReference type="EMBL" id="RZR73341.1"/>
    </source>
</evidence>
<gene>
    <name evidence="1" type="ORF">BHM03_00022860</name>
</gene>
<sequence length="207" mass="22676">MGNSFGGWAACVPPDAFQLPSQGLVVADDDGDVVLPLEHLDASPGDPRPHRVATVDRDDIVVAAMEHRHVAAAPPAHAVHAPFHRLRAPAYHVVQAVPCSTVGVAHERLYHVAPYPVPTTLQHNSYTDGWMDGWMDGYRRIYFQVVEVWKEHVRVISSIMSAENRGFKGRYVCVQDLVVAFGVSSHSCCIASDTDVNTFGTNEHSQS</sequence>
<proteinExistence type="predicted"/>
<dbReference type="AlphaFoldDB" id="A0A445MGL8"/>
<dbReference type="Proteomes" id="UP000290560">
    <property type="component" value="Unassembled WGS sequence"/>
</dbReference>
<accession>A0A445MGL8</accession>
<reference evidence="1" key="1">
    <citation type="journal article" date="2018" name="Data Brief">
        <title>Genome sequence data from 17 accessions of Ensete ventricosum, a staple food crop for millions in Ethiopia.</title>
        <authorList>
            <person name="Yemataw Z."/>
            <person name="Muzemil S."/>
            <person name="Ambachew D."/>
            <person name="Tripathi L."/>
            <person name="Tesfaye K."/>
            <person name="Chala A."/>
            <person name="Farbos A."/>
            <person name="O'Neill P."/>
            <person name="Moore K."/>
            <person name="Grant M."/>
            <person name="Studholme D.J."/>
        </authorList>
    </citation>
    <scope>NUCLEOTIDE SEQUENCE [LARGE SCALE GENOMIC DNA]</scope>
    <source>
        <tissue evidence="1">Leaf</tissue>
    </source>
</reference>
<protein>
    <submittedName>
        <fullName evidence="1">Uncharacterized protein</fullName>
    </submittedName>
</protein>
<organism evidence="1">
    <name type="scientific">Ensete ventricosum</name>
    <name type="common">Abyssinian banana</name>
    <name type="synonym">Musa ensete</name>
    <dbReference type="NCBI Taxonomy" id="4639"/>
    <lineage>
        <taxon>Eukaryota</taxon>
        <taxon>Viridiplantae</taxon>
        <taxon>Streptophyta</taxon>
        <taxon>Embryophyta</taxon>
        <taxon>Tracheophyta</taxon>
        <taxon>Spermatophyta</taxon>
        <taxon>Magnoliopsida</taxon>
        <taxon>Liliopsida</taxon>
        <taxon>Zingiberales</taxon>
        <taxon>Musaceae</taxon>
        <taxon>Ensete</taxon>
    </lineage>
</organism>